<feature type="region of interest" description="Disordered" evidence="1">
    <location>
        <begin position="1"/>
        <end position="20"/>
    </location>
</feature>
<dbReference type="AlphaFoldDB" id="A0A9N8CQB4"/>
<accession>A0A9N8CQB4</accession>
<reference evidence="2" key="1">
    <citation type="submission" date="2020-05" db="EMBL/GenBank/DDBJ databases">
        <authorList>
            <person name="Delgado-Blas J."/>
        </authorList>
    </citation>
    <scope>NUCLEOTIDE SEQUENCE</scope>
    <source>
        <strain evidence="2">BB1459</strain>
        <strain evidence="3">BB1480</strain>
    </source>
</reference>
<comment type="caution">
    <text evidence="2">The sequence shown here is derived from an EMBL/GenBank/DDBJ whole genome shotgun (WGS) entry which is preliminary data.</text>
</comment>
<dbReference type="EMBL" id="CAHPQX010000008">
    <property type="protein sequence ID" value="CAB5546536.1"/>
    <property type="molecule type" value="Genomic_DNA"/>
</dbReference>
<dbReference type="Proteomes" id="UP000834503">
    <property type="component" value="Unassembled WGS sequence"/>
</dbReference>
<keyword evidence="5" id="KW-1185">Reference proteome</keyword>
<evidence type="ECO:0000313" key="4">
    <source>
        <dbReference type="Proteomes" id="UP000834503"/>
    </source>
</evidence>
<sequence length="54" mass="6043">MAKRKKYQEKEEIRHPDSPDGLVVAASKNKAFAERLVGVIRIAMAKAGVKHGRR</sequence>
<gene>
    <name evidence="2" type="ORF">GHA_02194</name>
    <name evidence="3" type="ORF">TML_02200</name>
</gene>
<evidence type="ECO:0000313" key="2">
    <source>
        <dbReference type="EMBL" id="CAB5546536.1"/>
    </source>
</evidence>
<evidence type="ECO:0000256" key="1">
    <source>
        <dbReference type="SAM" id="MobiDB-lite"/>
    </source>
</evidence>
<evidence type="ECO:0000313" key="5">
    <source>
        <dbReference type="Proteomes" id="UP000837205"/>
    </source>
</evidence>
<feature type="compositionally biased region" description="Basic and acidic residues" evidence="1">
    <location>
        <begin position="8"/>
        <end position="18"/>
    </location>
</feature>
<evidence type="ECO:0000313" key="3">
    <source>
        <dbReference type="EMBL" id="CAC9198071.1"/>
    </source>
</evidence>
<dbReference type="Proteomes" id="UP000837205">
    <property type="component" value="Unassembled WGS sequence"/>
</dbReference>
<proteinExistence type="predicted"/>
<evidence type="ECO:0008006" key="6">
    <source>
        <dbReference type="Google" id="ProtNLM"/>
    </source>
</evidence>
<name>A0A9N8CQB4_9ENTR</name>
<organism evidence="2 4">
    <name type="scientific">Citrobacter werkmanii</name>
    <dbReference type="NCBI Taxonomy" id="67827"/>
    <lineage>
        <taxon>Bacteria</taxon>
        <taxon>Pseudomonadati</taxon>
        <taxon>Pseudomonadota</taxon>
        <taxon>Gammaproteobacteria</taxon>
        <taxon>Enterobacterales</taxon>
        <taxon>Enterobacteriaceae</taxon>
        <taxon>Citrobacter</taxon>
        <taxon>Citrobacter freundii complex</taxon>
    </lineage>
</organism>
<protein>
    <recommendedName>
        <fullName evidence="6">Prophage protein</fullName>
    </recommendedName>
</protein>
<dbReference type="RefSeq" id="WP_181627122.1">
    <property type="nucleotide sequence ID" value="NZ_CAHPQT010000014.1"/>
</dbReference>
<dbReference type="EMBL" id="CAIIUA010000001">
    <property type="protein sequence ID" value="CAC9198071.1"/>
    <property type="molecule type" value="Genomic_DNA"/>
</dbReference>